<evidence type="ECO:0000259" key="1">
    <source>
        <dbReference type="Pfam" id="PF13622"/>
    </source>
</evidence>
<proteinExistence type="predicted"/>
<dbReference type="CDD" id="cd03440">
    <property type="entry name" value="hot_dog"/>
    <property type="match status" value="1"/>
</dbReference>
<sequence length="359" mass="39928">MSQQDPLTALQFQAPISAQCIIDLPDSICYGSVSVGGFIACAMAKHVVSHAAQQLKTKDQTEVRSAHVQFFRPIIPAKGPIIMRLQELNLGRAWSTFRVDAFQGDTSKLAASTNIIIANFAMPGTTVDTAWRLSPPPRTVNLRKLEMHDDPDWTCYHTAFHPDGFRRAYASVKNYIPKQRPHNITFIEQWITPGWDCTPLGSKDSSVSDARWTNELIQFAADLNLPIQENFVQPHLGMIPVGSIAATLNFAATQEKARKAGTLNWRELPDDGSLPEDGSKFFKHSLVHATLTMSTEIKKRLPDGGVRWLYLRTEAKSIQNGRMDLQVLLLDEGMDLVAISHQVAQIVRGIDKSSKISNL</sequence>
<name>A0A6A6XEL5_9PLEO</name>
<protein>
    <recommendedName>
        <fullName evidence="5">Thioesterase family protein</fullName>
    </recommendedName>
</protein>
<dbReference type="PANTHER" id="PTHR38110:SF1">
    <property type="entry name" value="THIOESTERASE DOMAIN-CONTAINING PROTEIN"/>
    <property type="match status" value="1"/>
</dbReference>
<evidence type="ECO:0008006" key="5">
    <source>
        <dbReference type="Google" id="ProtNLM"/>
    </source>
</evidence>
<dbReference type="Proteomes" id="UP000799757">
    <property type="component" value="Unassembled WGS sequence"/>
</dbReference>
<dbReference type="InterPro" id="IPR042171">
    <property type="entry name" value="Acyl-CoA_hotdog"/>
</dbReference>
<gene>
    <name evidence="3" type="ORF">K505DRAFT_407292</name>
</gene>
<reference evidence="3" key="1">
    <citation type="journal article" date="2020" name="Stud. Mycol.">
        <title>101 Dothideomycetes genomes: a test case for predicting lifestyles and emergence of pathogens.</title>
        <authorList>
            <person name="Haridas S."/>
            <person name="Albert R."/>
            <person name="Binder M."/>
            <person name="Bloem J."/>
            <person name="Labutti K."/>
            <person name="Salamov A."/>
            <person name="Andreopoulos B."/>
            <person name="Baker S."/>
            <person name="Barry K."/>
            <person name="Bills G."/>
            <person name="Bluhm B."/>
            <person name="Cannon C."/>
            <person name="Castanera R."/>
            <person name="Culley D."/>
            <person name="Daum C."/>
            <person name="Ezra D."/>
            <person name="Gonzalez J."/>
            <person name="Henrissat B."/>
            <person name="Kuo A."/>
            <person name="Liang C."/>
            <person name="Lipzen A."/>
            <person name="Lutzoni F."/>
            <person name="Magnuson J."/>
            <person name="Mondo S."/>
            <person name="Nolan M."/>
            <person name="Ohm R."/>
            <person name="Pangilinan J."/>
            <person name="Park H.-J."/>
            <person name="Ramirez L."/>
            <person name="Alfaro M."/>
            <person name="Sun H."/>
            <person name="Tritt A."/>
            <person name="Yoshinaga Y."/>
            <person name="Zwiers L.-H."/>
            <person name="Turgeon B."/>
            <person name="Goodwin S."/>
            <person name="Spatafora J."/>
            <person name="Crous P."/>
            <person name="Grigoriev I."/>
        </authorList>
    </citation>
    <scope>NUCLEOTIDE SEQUENCE</scope>
    <source>
        <strain evidence="3">CBS 109.77</strain>
    </source>
</reference>
<dbReference type="Pfam" id="PF20789">
    <property type="entry name" value="4HBT_3C"/>
    <property type="match status" value="1"/>
</dbReference>
<organism evidence="3 4">
    <name type="scientific">Melanomma pulvis-pyrius CBS 109.77</name>
    <dbReference type="NCBI Taxonomy" id="1314802"/>
    <lineage>
        <taxon>Eukaryota</taxon>
        <taxon>Fungi</taxon>
        <taxon>Dikarya</taxon>
        <taxon>Ascomycota</taxon>
        <taxon>Pezizomycotina</taxon>
        <taxon>Dothideomycetes</taxon>
        <taxon>Pleosporomycetidae</taxon>
        <taxon>Pleosporales</taxon>
        <taxon>Melanommataceae</taxon>
        <taxon>Melanomma</taxon>
    </lineage>
</organism>
<feature type="domain" description="Acyl-CoA thioesterase-like N-terminal HotDog" evidence="1">
    <location>
        <begin position="25"/>
        <end position="111"/>
    </location>
</feature>
<dbReference type="PANTHER" id="PTHR38110">
    <property type="entry name" value="CHROMOSOME 23, WHOLE GENOME SHOTGUN SEQUENCE"/>
    <property type="match status" value="1"/>
</dbReference>
<evidence type="ECO:0000313" key="4">
    <source>
        <dbReference type="Proteomes" id="UP000799757"/>
    </source>
</evidence>
<dbReference type="SUPFAM" id="SSF54637">
    <property type="entry name" value="Thioesterase/thiol ester dehydrase-isomerase"/>
    <property type="match status" value="1"/>
</dbReference>
<dbReference type="AlphaFoldDB" id="A0A6A6XEL5"/>
<dbReference type="EMBL" id="MU001877">
    <property type="protein sequence ID" value="KAF2794882.1"/>
    <property type="molecule type" value="Genomic_DNA"/>
</dbReference>
<dbReference type="Pfam" id="PF13622">
    <property type="entry name" value="4HBT_3"/>
    <property type="match status" value="1"/>
</dbReference>
<dbReference type="InterPro" id="IPR029069">
    <property type="entry name" value="HotDog_dom_sf"/>
</dbReference>
<dbReference type="InterPro" id="IPR049450">
    <property type="entry name" value="ACOT8-like_C"/>
</dbReference>
<keyword evidence="4" id="KW-1185">Reference proteome</keyword>
<dbReference type="InterPro" id="IPR049449">
    <property type="entry name" value="TesB_ACOT8-like_N"/>
</dbReference>
<evidence type="ECO:0000313" key="3">
    <source>
        <dbReference type="EMBL" id="KAF2794882.1"/>
    </source>
</evidence>
<feature type="domain" description="Acyl-CoA thioesterase-like C-terminal" evidence="2">
    <location>
        <begin position="209"/>
        <end position="344"/>
    </location>
</feature>
<dbReference type="Gene3D" id="2.40.160.210">
    <property type="entry name" value="Acyl-CoA thioesterase, double hotdog domain"/>
    <property type="match status" value="2"/>
</dbReference>
<dbReference type="InterPro" id="IPR052389">
    <property type="entry name" value="Sec_Metab_Biosynth-Assoc"/>
</dbReference>
<accession>A0A6A6XEL5</accession>
<evidence type="ECO:0000259" key="2">
    <source>
        <dbReference type="Pfam" id="PF20789"/>
    </source>
</evidence>
<dbReference type="OrthoDB" id="2532955at2759"/>